<organism evidence="17 18">
    <name type="scientific">Panagrolaimus superbus</name>
    <dbReference type="NCBI Taxonomy" id="310955"/>
    <lineage>
        <taxon>Eukaryota</taxon>
        <taxon>Metazoa</taxon>
        <taxon>Ecdysozoa</taxon>
        <taxon>Nematoda</taxon>
        <taxon>Chromadorea</taxon>
        <taxon>Rhabditida</taxon>
        <taxon>Tylenchina</taxon>
        <taxon>Panagrolaimomorpha</taxon>
        <taxon>Panagrolaimoidea</taxon>
        <taxon>Panagrolaimidae</taxon>
        <taxon>Panagrolaimus</taxon>
    </lineage>
</organism>
<evidence type="ECO:0000313" key="18">
    <source>
        <dbReference type="WBParaSite" id="PSU_v2.g3787.t1"/>
    </source>
</evidence>
<dbReference type="GO" id="GO:0004181">
    <property type="term" value="F:metallocarboxypeptidase activity"/>
    <property type="evidence" value="ECO:0007669"/>
    <property type="project" value="InterPro"/>
</dbReference>
<dbReference type="FunFam" id="3.40.630.10:FF:000040">
    <property type="entry name" value="zinc carboxypeptidase"/>
    <property type="match status" value="1"/>
</dbReference>
<dbReference type="Gene3D" id="3.30.70.340">
    <property type="entry name" value="Metallocarboxypeptidase-like"/>
    <property type="match status" value="1"/>
</dbReference>
<dbReference type="GO" id="GO:0005615">
    <property type="term" value="C:extracellular space"/>
    <property type="evidence" value="ECO:0007669"/>
    <property type="project" value="TreeGrafter"/>
</dbReference>
<name>A0A914YVV6_9BILA</name>
<evidence type="ECO:0000256" key="1">
    <source>
        <dbReference type="ARBA" id="ARBA00001947"/>
    </source>
</evidence>
<evidence type="ECO:0000256" key="5">
    <source>
        <dbReference type="ARBA" id="ARBA00022645"/>
    </source>
</evidence>
<keyword evidence="12" id="KW-1015">Disulfide bond</keyword>
<reference evidence="18" key="1">
    <citation type="submission" date="2022-11" db="UniProtKB">
        <authorList>
            <consortium name="WormBaseParasite"/>
        </authorList>
    </citation>
    <scope>IDENTIFICATION</scope>
</reference>
<evidence type="ECO:0000256" key="7">
    <source>
        <dbReference type="ARBA" id="ARBA00022723"/>
    </source>
</evidence>
<comment type="subcellular location">
    <subcellularLocation>
        <location evidence="2">Secreted</location>
    </subcellularLocation>
</comment>
<dbReference type="FunFam" id="3.30.70.340:FF:000001">
    <property type="entry name" value="Carboxypeptidase A5"/>
    <property type="match status" value="1"/>
</dbReference>
<evidence type="ECO:0000256" key="10">
    <source>
        <dbReference type="ARBA" id="ARBA00022833"/>
    </source>
</evidence>
<evidence type="ECO:0000256" key="9">
    <source>
        <dbReference type="ARBA" id="ARBA00022801"/>
    </source>
</evidence>
<dbReference type="SUPFAM" id="SSF53187">
    <property type="entry name" value="Zn-dependent exopeptidases"/>
    <property type="match status" value="1"/>
</dbReference>
<comment type="function">
    <text evidence="13">Involved in the digestion of the blood meal.</text>
</comment>
<evidence type="ECO:0000313" key="17">
    <source>
        <dbReference type="Proteomes" id="UP000887577"/>
    </source>
</evidence>
<accession>A0A914YVV6</accession>
<keyword evidence="7" id="KW-0479">Metal-binding</keyword>
<feature type="chain" id="PRO_5037134557" evidence="15">
    <location>
        <begin position="24"/>
        <end position="433"/>
    </location>
</feature>
<dbReference type="Gene3D" id="3.40.630.10">
    <property type="entry name" value="Zn peptidases"/>
    <property type="match status" value="1"/>
</dbReference>
<dbReference type="Pfam" id="PF02244">
    <property type="entry name" value="Propep_M14"/>
    <property type="match status" value="1"/>
</dbReference>
<proteinExistence type="inferred from homology"/>
<evidence type="ECO:0000256" key="15">
    <source>
        <dbReference type="SAM" id="SignalP"/>
    </source>
</evidence>
<keyword evidence="4" id="KW-0964">Secreted</keyword>
<evidence type="ECO:0000256" key="6">
    <source>
        <dbReference type="ARBA" id="ARBA00022670"/>
    </source>
</evidence>
<dbReference type="AlphaFoldDB" id="A0A914YVV6"/>
<dbReference type="WBParaSite" id="PSU_v2.g3787.t1">
    <property type="protein sequence ID" value="PSU_v2.g3787.t1"/>
    <property type="gene ID" value="PSU_v2.g3787"/>
</dbReference>
<evidence type="ECO:0000256" key="4">
    <source>
        <dbReference type="ARBA" id="ARBA00022525"/>
    </source>
</evidence>
<evidence type="ECO:0000256" key="2">
    <source>
        <dbReference type="ARBA" id="ARBA00004613"/>
    </source>
</evidence>
<dbReference type="PROSITE" id="PS52035">
    <property type="entry name" value="PEPTIDASE_M14"/>
    <property type="match status" value="1"/>
</dbReference>
<keyword evidence="10" id="KW-0862">Zinc</keyword>
<dbReference type="SMART" id="SM00631">
    <property type="entry name" value="Zn_pept"/>
    <property type="match status" value="1"/>
</dbReference>
<keyword evidence="11" id="KW-0482">Metalloprotease</keyword>
<evidence type="ECO:0000256" key="11">
    <source>
        <dbReference type="ARBA" id="ARBA00023049"/>
    </source>
</evidence>
<evidence type="ECO:0000256" key="12">
    <source>
        <dbReference type="ARBA" id="ARBA00023157"/>
    </source>
</evidence>
<feature type="signal peptide" evidence="15">
    <location>
        <begin position="1"/>
        <end position="23"/>
    </location>
</feature>
<comment type="cofactor">
    <cofactor evidence="1">
        <name>Zn(2+)</name>
        <dbReference type="ChEBI" id="CHEBI:29105"/>
    </cofactor>
</comment>
<dbReference type="InterPro" id="IPR000834">
    <property type="entry name" value="Peptidase_M14"/>
</dbReference>
<dbReference type="SUPFAM" id="SSF54897">
    <property type="entry name" value="Protease propeptides/inhibitors"/>
    <property type="match status" value="1"/>
</dbReference>
<evidence type="ECO:0000256" key="3">
    <source>
        <dbReference type="ARBA" id="ARBA00005988"/>
    </source>
</evidence>
<evidence type="ECO:0000256" key="13">
    <source>
        <dbReference type="ARBA" id="ARBA00057299"/>
    </source>
</evidence>
<sequence>MQWSLSTILVIFVAILALTSGLALPKNQIFVGHSVLRINVDSQIHVKALRALESVHGILADFWLSPKKLPGTAHIRVTPENRDKIVQVLNEAGMKHEIMVDDLQSLVNKEAESLAKRRIFNAGDLPTAITTNEYHNITEIHAYLDSVGKQYGYQVASIGKSYSNQFDLKYIKIGKNPNATREAFINGCIHAREWLGCATMIYIINELTTKPDQYNDLLQNLNIYVMPVLNPDGYDYTWKQDRMWRKTRSGPRQGCYGVDPNRNWDFKWGVAGSSSNPCSETYDGPSPNSEIEVQHITKFLGDHKSTIVSYFDIHTYSEDFMFPYGYAEVYPADRTKIQSVASTAVQAVNAVNNEQFVSGSITDIVYPASGSSIDYTKGKLNIDYSYAMELRPDGNAFNGFVLPEDQIVDGATECWAGVQVAFRAAMNDMDATG</sequence>
<dbReference type="Proteomes" id="UP000887577">
    <property type="component" value="Unplaced"/>
</dbReference>
<keyword evidence="17" id="KW-1185">Reference proteome</keyword>
<keyword evidence="6" id="KW-0645">Protease</keyword>
<feature type="active site" description="Proton donor/acceptor" evidence="14">
    <location>
        <position position="389"/>
    </location>
</feature>
<protein>
    <submittedName>
        <fullName evidence="18">Peptidase M14 carboxypeptidase A domain-containing protein</fullName>
    </submittedName>
</protein>
<dbReference type="GO" id="GO:0006508">
    <property type="term" value="P:proteolysis"/>
    <property type="evidence" value="ECO:0007669"/>
    <property type="project" value="UniProtKB-KW"/>
</dbReference>
<dbReference type="PANTHER" id="PTHR11705">
    <property type="entry name" value="PROTEASE FAMILY M14 CARBOXYPEPTIDASE A,B"/>
    <property type="match status" value="1"/>
</dbReference>
<dbReference type="InterPro" id="IPR003146">
    <property type="entry name" value="M14A_act_pep"/>
</dbReference>
<dbReference type="PANTHER" id="PTHR11705:SF91">
    <property type="entry name" value="FI01817P-RELATED"/>
    <property type="match status" value="1"/>
</dbReference>
<dbReference type="InterPro" id="IPR036990">
    <property type="entry name" value="M14A-like_propep"/>
</dbReference>
<keyword evidence="9" id="KW-0378">Hydrolase</keyword>
<keyword evidence="5" id="KW-0121">Carboxypeptidase</keyword>
<dbReference type="Pfam" id="PF00246">
    <property type="entry name" value="Peptidase_M14"/>
    <property type="match status" value="1"/>
</dbReference>
<keyword evidence="8 15" id="KW-0732">Signal</keyword>
<dbReference type="GO" id="GO:0008270">
    <property type="term" value="F:zinc ion binding"/>
    <property type="evidence" value="ECO:0007669"/>
    <property type="project" value="InterPro"/>
</dbReference>
<evidence type="ECO:0000259" key="16">
    <source>
        <dbReference type="PROSITE" id="PS52035"/>
    </source>
</evidence>
<dbReference type="CDD" id="cd03860">
    <property type="entry name" value="M14_CP_A-B_like"/>
    <property type="match status" value="1"/>
</dbReference>
<evidence type="ECO:0000256" key="14">
    <source>
        <dbReference type="PROSITE-ProRule" id="PRU01379"/>
    </source>
</evidence>
<comment type="similarity">
    <text evidence="3 14">Belongs to the peptidase M14 family.</text>
</comment>
<evidence type="ECO:0000256" key="8">
    <source>
        <dbReference type="ARBA" id="ARBA00022729"/>
    </source>
</evidence>
<feature type="domain" description="Peptidase M14" evidence="16">
    <location>
        <begin position="133"/>
        <end position="425"/>
    </location>
</feature>